<reference evidence="2 3" key="1">
    <citation type="journal article" date="2017" name="Nat. Commun.">
        <title>Genome assembly with in vitro proximity ligation data and whole-genome triplication in lettuce.</title>
        <authorList>
            <person name="Reyes-Chin-Wo S."/>
            <person name="Wang Z."/>
            <person name="Yang X."/>
            <person name="Kozik A."/>
            <person name="Arikit S."/>
            <person name="Song C."/>
            <person name="Xia L."/>
            <person name="Froenicke L."/>
            <person name="Lavelle D.O."/>
            <person name="Truco M.J."/>
            <person name="Xia R."/>
            <person name="Zhu S."/>
            <person name="Xu C."/>
            <person name="Xu H."/>
            <person name="Xu X."/>
            <person name="Cox K."/>
            <person name="Korf I."/>
            <person name="Meyers B.C."/>
            <person name="Michelmore R.W."/>
        </authorList>
    </citation>
    <scope>NUCLEOTIDE SEQUENCE [LARGE SCALE GENOMIC DNA]</scope>
    <source>
        <strain evidence="3">cv. Salinas</strain>
        <tissue evidence="2">Seedlings</tissue>
    </source>
</reference>
<feature type="region of interest" description="Disordered" evidence="1">
    <location>
        <begin position="1"/>
        <end position="64"/>
    </location>
</feature>
<name>A0A9R1VJI7_LACSA</name>
<feature type="compositionally biased region" description="Gly residues" evidence="1">
    <location>
        <begin position="676"/>
        <end position="685"/>
    </location>
</feature>
<dbReference type="AlphaFoldDB" id="A0A9R1VJI7"/>
<comment type="caution">
    <text evidence="2">The sequence shown here is derived from an EMBL/GenBank/DDBJ whole genome shotgun (WGS) entry which is preliminary data.</text>
</comment>
<dbReference type="PANTHER" id="PTHR31973">
    <property type="entry name" value="POLYPROTEIN, PUTATIVE-RELATED"/>
    <property type="match status" value="1"/>
</dbReference>
<feature type="region of interest" description="Disordered" evidence="1">
    <location>
        <begin position="270"/>
        <end position="302"/>
    </location>
</feature>
<evidence type="ECO:0008006" key="4">
    <source>
        <dbReference type="Google" id="ProtNLM"/>
    </source>
</evidence>
<feature type="region of interest" description="Disordered" evidence="1">
    <location>
        <begin position="672"/>
        <end position="691"/>
    </location>
</feature>
<dbReference type="Proteomes" id="UP000235145">
    <property type="component" value="Unassembled WGS sequence"/>
</dbReference>
<dbReference type="EMBL" id="NBSK02000005">
    <property type="protein sequence ID" value="KAJ0208432.1"/>
    <property type="molecule type" value="Genomic_DNA"/>
</dbReference>
<sequence length="691" mass="79533">MEVDEQNVDDEVHEGENNNVDDEVDEGEDNVEMGDFAVDDGIEDEDKTTTNEENDEISDESEDSEILVDEDNIIPDVEVDMRDFYMNINLKVEFLEKRVTRHIDNESEENPKELDVIHNDHWDSLDEGFDIERKRKVILKELGKDTRCSQMIGQKYKSKKGLKENIQLHALETRWNIFFKKNDKMRLRALCKGTVAFNDGHVGEPIPCPWVIQDSISAVDSPWFIKTYNHEHRCLQTRKSKLFKNNCKRNIKLDSLFTRYSGPISTAKKGHVHGDYKKQYDSTNPDTTPKLHFESEPNPSATSRSFKRMYMCLGGMKKGFRAFLRDFLGFYGAFMKGPFPRQILIAFGVESSNGIYPLTYANIETKNTDSCKWFLECIGDNPDLYANSNFSDRQKTNYVLLPSRGLQAVISQLYSFVEHRCCLRHIHDNMRKTWRTKEYKDHLCNCATTAPKVQPWDDGIQLYKFDHDKSHLCDNIVVFLGRVVSNMLLNNLCEGQAMAKLLGNITEYMMKRICNVIKVKNNKQLGGMGQTNTKCKGYGRINMLLTWLKEYAAAGILNDKVNNGEKVGELHTYAYRVHWLETWKTTYTYKVEPIKGREMWPISEYLIKITPPLHHNQSIRPKKKRKQFVEEKARRRETMVLVGVGVKVMLLVGVESLQESLSNKCKSKGYNARSYRGGGGGGGGKKVSDGF</sequence>
<evidence type="ECO:0000256" key="1">
    <source>
        <dbReference type="SAM" id="MobiDB-lite"/>
    </source>
</evidence>
<organism evidence="2 3">
    <name type="scientific">Lactuca sativa</name>
    <name type="common">Garden lettuce</name>
    <dbReference type="NCBI Taxonomy" id="4236"/>
    <lineage>
        <taxon>Eukaryota</taxon>
        <taxon>Viridiplantae</taxon>
        <taxon>Streptophyta</taxon>
        <taxon>Embryophyta</taxon>
        <taxon>Tracheophyta</taxon>
        <taxon>Spermatophyta</taxon>
        <taxon>Magnoliopsida</taxon>
        <taxon>eudicotyledons</taxon>
        <taxon>Gunneridae</taxon>
        <taxon>Pentapetalae</taxon>
        <taxon>asterids</taxon>
        <taxon>campanulids</taxon>
        <taxon>Asterales</taxon>
        <taxon>Asteraceae</taxon>
        <taxon>Cichorioideae</taxon>
        <taxon>Cichorieae</taxon>
        <taxon>Lactucinae</taxon>
        <taxon>Lactuca</taxon>
    </lineage>
</organism>
<dbReference type="PANTHER" id="PTHR31973:SF190">
    <property type="entry name" value="MULE TRANSPOSASE DOMAIN-CONTAINING PROTEIN"/>
    <property type="match status" value="1"/>
</dbReference>
<protein>
    <recommendedName>
        <fullName evidence="4">MULE transposase domain-containing protein</fullName>
    </recommendedName>
</protein>
<gene>
    <name evidence="2" type="ORF">LSAT_V11C500257980</name>
</gene>
<keyword evidence="3" id="KW-1185">Reference proteome</keyword>
<accession>A0A9R1VJI7</accession>
<evidence type="ECO:0000313" key="2">
    <source>
        <dbReference type="EMBL" id="KAJ0208432.1"/>
    </source>
</evidence>
<evidence type="ECO:0000313" key="3">
    <source>
        <dbReference type="Proteomes" id="UP000235145"/>
    </source>
</evidence>
<proteinExistence type="predicted"/>